<dbReference type="GO" id="GO:0015031">
    <property type="term" value="P:protein transport"/>
    <property type="evidence" value="ECO:0007669"/>
    <property type="project" value="UniProtKB-KW"/>
</dbReference>
<dbReference type="Proteomes" id="UP000031668">
    <property type="component" value="Unassembled WGS sequence"/>
</dbReference>
<dbReference type="OrthoDB" id="29145at2759"/>
<organism evidence="4 5">
    <name type="scientific">Thelohanellus kitauei</name>
    <name type="common">Myxosporean</name>
    <dbReference type="NCBI Taxonomy" id="669202"/>
    <lineage>
        <taxon>Eukaryota</taxon>
        <taxon>Metazoa</taxon>
        <taxon>Cnidaria</taxon>
        <taxon>Myxozoa</taxon>
        <taxon>Myxosporea</taxon>
        <taxon>Bivalvulida</taxon>
        <taxon>Platysporina</taxon>
        <taxon>Myxobolidae</taxon>
        <taxon>Thelohanellus</taxon>
    </lineage>
</organism>
<evidence type="ECO:0000313" key="4">
    <source>
        <dbReference type="EMBL" id="KII68190.1"/>
    </source>
</evidence>
<sequence>MKKLSWMLINICCKKDEDVPIEYVPQIIRLLNVLIVHKDEYILADVLSALFCLTDSSCDHVSLIIASGMVDKIYTFLEASEKLILKALSVLCNIAGSTDEHIQYLLDNGIIIHIRPLLMTKNEKIKQVNFHLSRKYIGYFPTLPLEHVLKCWFKRLNNLDFVLFEYFSPNYTRS</sequence>
<dbReference type="EMBL" id="JWZT01002901">
    <property type="protein sequence ID" value="KII68190.1"/>
    <property type="molecule type" value="Genomic_DNA"/>
</dbReference>
<dbReference type="AlphaFoldDB" id="A0A0C2MVK5"/>
<evidence type="ECO:0000256" key="1">
    <source>
        <dbReference type="ARBA" id="ARBA00010394"/>
    </source>
</evidence>
<dbReference type="PANTHER" id="PTHR23316">
    <property type="entry name" value="IMPORTIN ALPHA"/>
    <property type="match status" value="1"/>
</dbReference>
<keyword evidence="3" id="KW-0653">Protein transport</keyword>
<proteinExistence type="inferred from homology"/>
<name>A0A0C2MVK5_THEKT</name>
<reference evidence="4 5" key="1">
    <citation type="journal article" date="2014" name="Genome Biol. Evol.">
        <title>The genome of the myxosporean Thelohanellus kitauei shows adaptations to nutrient acquisition within its fish host.</title>
        <authorList>
            <person name="Yang Y."/>
            <person name="Xiong J."/>
            <person name="Zhou Z."/>
            <person name="Huo F."/>
            <person name="Miao W."/>
            <person name="Ran C."/>
            <person name="Liu Y."/>
            <person name="Zhang J."/>
            <person name="Feng J."/>
            <person name="Wang M."/>
            <person name="Wang M."/>
            <person name="Wang L."/>
            <person name="Yao B."/>
        </authorList>
    </citation>
    <scope>NUCLEOTIDE SEQUENCE [LARGE SCALE GENOMIC DNA]</scope>
    <source>
        <strain evidence="4">Wuqing</strain>
    </source>
</reference>
<gene>
    <name evidence="4" type="ORF">RF11_06390</name>
</gene>
<dbReference type="InterPro" id="IPR016024">
    <property type="entry name" value="ARM-type_fold"/>
</dbReference>
<keyword evidence="2" id="KW-0813">Transport</keyword>
<comment type="caution">
    <text evidence="4">The sequence shown here is derived from an EMBL/GenBank/DDBJ whole genome shotgun (WGS) entry which is preliminary data.</text>
</comment>
<keyword evidence="5" id="KW-1185">Reference proteome</keyword>
<dbReference type="SUPFAM" id="SSF48371">
    <property type="entry name" value="ARM repeat"/>
    <property type="match status" value="1"/>
</dbReference>
<evidence type="ECO:0000313" key="5">
    <source>
        <dbReference type="Proteomes" id="UP000031668"/>
    </source>
</evidence>
<evidence type="ECO:0000256" key="2">
    <source>
        <dbReference type="ARBA" id="ARBA00022448"/>
    </source>
</evidence>
<evidence type="ECO:0000256" key="3">
    <source>
        <dbReference type="ARBA" id="ARBA00022927"/>
    </source>
</evidence>
<accession>A0A0C2MVK5</accession>
<protein>
    <submittedName>
        <fullName evidence="4">Importin subunit alpha-4</fullName>
    </submittedName>
</protein>
<comment type="similarity">
    <text evidence="1">Belongs to the importin alpha family.</text>
</comment>
<dbReference type="Gene3D" id="1.25.10.10">
    <property type="entry name" value="Leucine-rich Repeat Variant"/>
    <property type="match status" value="1"/>
</dbReference>
<dbReference type="InterPro" id="IPR011989">
    <property type="entry name" value="ARM-like"/>
</dbReference>